<protein>
    <submittedName>
        <fullName evidence="1">Uncharacterized protein</fullName>
    </submittedName>
</protein>
<gene>
    <name evidence="1" type="ORF">COV10_00925</name>
</gene>
<dbReference type="Proteomes" id="UP000228767">
    <property type="component" value="Unassembled WGS sequence"/>
</dbReference>
<dbReference type="AlphaFoldDB" id="A0A2H0RGC3"/>
<name>A0A2H0RGC3_9BACT</name>
<comment type="caution">
    <text evidence="1">The sequence shown here is derived from an EMBL/GenBank/DDBJ whole genome shotgun (WGS) entry which is preliminary data.</text>
</comment>
<proteinExistence type="predicted"/>
<evidence type="ECO:0000313" key="1">
    <source>
        <dbReference type="EMBL" id="PIR45074.1"/>
    </source>
</evidence>
<accession>A0A2H0RGC3</accession>
<organism evidence="1 2">
    <name type="scientific">Candidatus Vogelbacteria bacterium CG10_big_fil_rev_8_21_14_0_10_51_16</name>
    <dbReference type="NCBI Taxonomy" id="1975045"/>
    <lineage>
        <taxon>Bacteria</taxon>
        <taxon>Candidatus Vogeliibacteriota</taxon>
    </lineage>
</organism>
<reference evidence="1 2" key="1">
    <citation type="submission" date="2017-09" db="EMBL/GenBank/DDBJ databases">
        <title>Depth-based differentiation of microbial function through sediment-hosted aquifers and enrichment of novel symbionts in the deep terrestrial subsurface.</title>
        <authorList>
            <person name="Probst A.J."/>
            <person name="Ladd B."/>
            <person name="Jarett J.K."/>
            <person name="Geller-Mcgrath D.E."/>
            <person name="Sieber C.M."/>
            <person name="Emerson J.B."/>
            <person name="Anantharaman K."/>
            <person name="Thomas B.C."/>
            <person name="Malmstrom R."/>
            <person name="Stieglmeier M."/>
            <person name="Klingl A."/>
            <person name="Woyke T."/>
            <person name="Ryan C.M."/>
            <person name="Banfield J.F."/>
        </authorList>
    </citation>
    <scope>NUCLEOTIDE SEQUENCE [LARGE SCALE GENOMIC DNA]</scope>
    <source>
        <strain evidence="1">CG10_big_fil_rev_8_21_14_0_10_51_16</strain>
    </source>
</reference>
<dbReference type="EMBL" id="PCYI01000006">
    <property type="protein sequence ID" value="PIR45074.1"/>
    <property type="molecule type" value="Genomic_DNA"/>
</dbReference>
<sequence length="110" mass="12554">MVLKIYLDVEQLAVLAVFLASQDNRIDNCISIDHSPCSEGTGEFASLVKVRRSGEVVLRLAESYRWREATEEVRKRTHEYCGERKEEVRPIPPSYLNALMKALGMVSEVR</sequence>
<evidence type="ECO:0000313" key="2">
    <source>
        <dbReference type="Proteomes" id="UP000228767"/>
    </source>
</evidence>